<dbReference type="EMBL" id="SKBN01000473">
    <property type="protein sequence ID" value="TGJ77135.1"/>
    <property type="molecule type" value="Genomic_DNA"/>
</dbReference>
<dbReference type="Proteomes" id="UP000297716">
    <property type="component" value="Unassembled WGS sequence"/>
</dbReference>
<evidence type="ECO:0000313" key="2">
    <source>
        <dbReference type="EMBL" id="TGJ77135.1"/>
    </source>
</evidence>
<protein>
    <recommendedName>
        <fullName evidence="4">BTB domain-containing protein</fullName>
    </recommendedName>
</protein>
<evidence type="ECO:0000313" key="3">
    <source>
        <dbReference type="Proteomes" id="UP000297716"/>
    </source>
</evidence>
<feature type="region of interest" description="Disordered" evidence="1">
    <location>
        <begin position="1"/>
        <end position="30"/>
    </location>
</feature>
<reference evidence="2 3" key="1">
    <citation type="submission" date="2019-03" db="EMBL/GenBank/DDBJ databases">
        <title>Draft genome sequence of Xylaria hypoxylon DSM 108379, a ubiquitous saprotrophic-parasitic fungi on hardwood.</title>
        <authorList>
            <person name="Buettner E."/>
            <person name="Leonhardt S."/>
            <person name="Gebauer A.M."/>
            <person name="Liers C."/>
            <person name="Hofrichter M."/>
            <person name="Kellner H."/>
        </authorList>
    </citation>
    <scope>NUCLEOTIDE SEQUENCE [LARGE SCALE GENOMIC DNA]</scope>
    <source>
        <strain evidence="2 3">DSM 108379</strain>
    </source>
</reference>
<evidence type="ECO:0000256" key="1">
    <source>
        <dbReference type="SAM" id="MobiDB-lite"/>
    </source>
</evidence>
<dbReference type="AlphaFoldDB" id="A0A4Z0YCH8"/>
<accession>A0A4Z0YCH8</accession>
<proteinExistence type="predicted"/>
<organism evidence="2 3">
    <name type="scientific">Xylaria hypoxylon</name>
    <dbReference type="NCBI Taxonomy" id="37992"/>
    <lineage>
        <taxon>Eukaryota</taxon>
        <taxon>Fungi</taxon>
        <taxon>Dikarya</taxon>
        <taxon>Ascomycota</taxon>
        <taxon>Pezizomycotina</taxon>
        <taxon>Sordariomycetes</taxon>
        <taxon>Xylariomycetidae</taxon>
        <taxon>Xylariales</taxon>
        <taxon>Xylariaceae</taxon>
        <taxon>Xylaria</taxon>
    </lineage>
</organism>
<sequence>MSEQQEQQEQQEEQDQQNEVPVLSVSDGLDGNEDFHITGIGALHIGGTNELNPFLDVNEITEDSEEQDDDSRALLPSVPGATAMVPMLNTADPALPPYQSGYVDPTENHQSGDEYGFQQHNRNFSFAGTHAYGSMSLVAQVSEDDFKALNYGLFNYEAPRNQIMDSGRIVIAVVSGNAVLIHAKVLDCSEHLHEIFNNGSEEALMDRATFPNIGLPEFKILMLAIYGVKCPILGHQAYAGVDYIRALCLSNKFGCQPAVYDSVAECTRGHFNAFTNWMSIPTNGLTQDLHKKQIMEINDAFKAYKEHIRDDGQKAFMGISFAILLWEFCPAHIYCLYSARLDHELVRLISHAAFRKKEPTASFSPQESKLFTRPSL</sequence>
<dbReference type="OrthoDB" id="4773741at2759"/>
<evidence type="ECO:0008006" key="4">
    <source>
        <dbReference type="Google" id="ProtNLM"/>
    </source>
</evidence>
<keyword evidence="3" id="KW-1185">Reference proteome</keyword>
<comment type="caution">
    <text evidence="2">The sequence shown here is derived from an EMBL/GenBank/DDBJ whole genome shotgun (WGS) entry which is preliminary data.</text>
</comment>
<name>A0A4Z0YCH8_9PEZI</name>
<gene>
    <name evidence="2" type="ORF">E0Z10_g10744</name>
</gene>